<sequence length="55" mass="5871">MQFKHAFVFLSLFGVALGAALPSGGDTPDPEIRCPKATVRPRMKLAVDVHLLHGG</sequence>
<feature type="non-terminal residue" evidence="2">
    <location>
        <position position="1"/>
    </location>
</feature>
<feature type="chain" id="PRO_5040864313" evidence="1">
    <location>
        <begin position="19"/>
        <end position="55"/>
    </location>
</feature>
<organism evidence="2 3">
    <name type="scientific">Candolleomyces eurysporus</name>
    <dbReference type="NCBI Taxonomy" id="2828524"/>
    <lineage>
        <taxon>Eukaryota</taxon>
        <taxon>Fungi</taxon>
        <taxon>Dikarya</taxon>
        <taxon>Basidiomycota</taxon>
        <taxon>Agaricomycotina</taxon>
        <taxon>Agaricomycetes</taxon>
        <taxon>Agaricomycetidae</taxon>
        <taxon>Agaricales</taxon>
        <taxon>Agaricineae</taxon>
        <taxon>Psathyrellaceae</taxon>
        <taxon>Candolleomyces</taxon>
    </lineage>
</organism>
<evidence type="ECO:0000256" key="1">
    <source>
        <dbReference type="SAM" id="SignalP"/>
    </source>
</evidence>
<feature type="signal peptide" evidence="1">
    <location>
        <begin position="1"/>
        <end position="18"/>
    </location>
</feature>
<evidence type="ECO:0000313" key="3">
    <source>
        <dbReference type="Proteomes" id="UP001140091"/>
    </source>
</evidence>
<name>A0A9W8IX17_9AGAR</name>
<proteinExistence type="predicted"/>
<protein>
    <submittedName>
        <fullName evidence="2">Uncharacterized protein</fullName>
    </submittedName>
</protein>
<dbReference type="AlphaFoldDB" id="A0A9W8IX17"/>
<keyword evidence="1" id="KW-0732">Signal</keyword>
<dbReference type="Proteomes" id="UP001140091">
    <property type="component" value="Unassembled WGS sequence"/>
</dbReference>
<accession>A0A9W8IX17</accession>
<evidence type="ECO:0000313" key="2">
    <source>
        <dbReference type="EMBL" id="KAJ2923374.1"/>
    </source>
</evidence>
<comment type="caution">
    <text evidence="2">The sequence shown here is derived from an EMBL/GenBank/DDBJ whole genome shotgun (WGS) entry which is preliminary data.</text>
</comment>
<gene>
    <name evidence="2" type="ORF">H1R20_g13717</name>
</gene>
<reference evidence="2" key="1">
    <citation type="submission" date="2022-06" db="EMBL/GenBank/DDBJ databases">
        <title>Genome Sequence of Candolleomyces eurysporus.</title>
        <authorList>
            <person name="Buettner E."/>
        </authorList>
    </citation>
    <scope>NUCLEOTIDE SEQUENCE</scope>
    <source>
        <strain evidence="2">VTCC 930004</strain>
    </source>
</reference>
<keyword evidence="3" id="KW-1185">Reference proteome</keyword>
<dbReference type="EMBL" id="JANBPK010001351">
    <property type="protein sequence ID" value="KAJ2923374.1"/>
    <property type="molecule type" value="Genomic_DNA"/>
</dbReference>